<proteinExistence type="predicted"/>
<dbReference type="AlphaFoldDB" id="A0A7X9XRT4"/>
<organism evidence="1 2">
    <name type="scientific">Clostridium beijerinckii</name>
    <name type="common">Clostridium MP</name>
    <dbReference type="NCBI Taxonomy" id="1520"/>
    <lineage>
        <taxon>Bacteria</taxon>
        <taxon>Bacillati</taxon>
        <taxon>Bacillota</taxon>
        <taxon>Clostridia</taxon>
        <taxon>Eubacteriales</taxon>
        <taxon>Clostridiaceae</taxon>
        <taxon>Clostridium</taxon>
    </lineage>
</organism>
<name>A0A7X9XRT4_CLOBE</name>
<sequence>MIKLYKKEQIEKLKQKYSKEMIKEIEEIIILLDENYGDNRDINKDLGGYITILGSKEDVVEIKANSIKGILPEYTDMIKSDDGIEYYSSLFLLSDDYSIVVFSTKGLHEILIEKEL</sequence>
<evidence type="ECO:0000313" key="1">
    <source>
        <dbReference type="EMBL" id="NMF07952.1"/>
    </source>
</evidence>
<dbReference type="EMBL" id="JABAGD010000095">
    <property type="protein sequence ID" value="NMF07952.1"/>
    <property type="molecule type" value="Genomic_DNA"/>
</dbReference>
<reference evidence="1 2" key="1">
    <citation type="submission" date="2020-04" db="EMBL/GenBank/DDBJ databases">
        <authorList>
            <person name="Hitch T.C.A."/>
            <person name="Wylensek D."/>
            <person name="Clavel T."/>
        </authorList>
    </citation>
    <scope>NUCLEOTIDE SEQUENCE [LARGE SCALE GENOMIC DNA]</scope>
    <source>
        <strain evidence="1 2">WB01_NA02</strain>
    </source>
</reference>
<comment type="caution">
    <text evidence="1">The sequence shown here is derived from an EMBL/GenBank/DDBJ whole genome shotgun (WGS) entry which is preliminary data.</text>
</comment>
<dbReference type="Proteomes" id="UP000587880">
    <property type="component" value="Unassembled WGS sequence"/>
</dbReference>
<protein>
    <submittedName>
        <fullName evidence="1">Uncharacterized protein</fullName>
    </submittedName>
</protein>
<gene>
    <name evidence="1" type="ORF">HF849_25105</name>
</gene>
<accession>A0A7X9XRT4</accession>
<evidence type="ECO:0000313" key="2">
    <source>
        <dbReference type="Proteomes" id="UP000587880"/>
    </source>
</evidence>
<dbReference type="RefSeq" id="WP_168983551.1">
    <property type="nucleotide sequence ID" value="NZ_JABAGD010000095.1"/>
</dbReference>